<proteinExistence type="predicted"/>
<protein>
    <submittedName>
        <fullName evidence="3">Predicted 5' DNA nuclease, flap endonuclease-1-like, helix-3-turn-helix (H3TH) domain</fullName>
    </submittedName>
</protein>
<feature type="region of interest" description="Disordered" evidence="1">
    <location>
        <begin position="80"/>
        <end position="112"/>
    </location>
</feature>
<evidence type="ECO:0000256" key="1">
    <source>
        <dbReference type="SAM" id="MobiDB-lite"/>
    </source>
</evidence>
<keyword evidence="2" id="KW-1133">Transmembrane helix</keyword>
<keyword evidence="2" id="KW-0812">Transmembrane</keyword>
<accession>A0A1Y6FFD0</accession>
<dbReference type="EMBL" id="FXWG01000003">
    <property type="protein sequence ID" value="SMQ73457.1"/>
    <property type="molecule type" value="Genomic_DNA"/>
</dbReference>
<name>A0A1Y6FFD0_9SPHN</name>
<keyword evidence="3" id="KW-0255">Endonuclease</keyword>
<keyword evidence="3" id="KW-0540">Nuclease</keyword>
<dbReference type="AlphaFoldDB" id="A0A1Y6FFD0"/>
<dbReference type="Proteomes" id="UP000194420">
    <property type="component" value="Unassembled WGS sequence"/>
</dbReference>
<evidence type="ECO:0000313" key="3">
    <source>
        <dbReference type="EMBL" id="SMQ73457.1"/>
    </source>
</evidence>
<evidence type="ECO:0000313" key="4">
    <source>
        <dbReference type="Proteomes" id="UP000194420"/>
    </source>
</evidence>
<keyword evidence="4" id="KW-1185">Reference proteome</keyword>
<organism evidence="3 4">
    <name type="scientific">Altererythrobacter xiamenensis</name>
    <dbReference type="NCBI Taxonomy" id="1316679"/>
    <lineage>
        <taxon>Bacteria</taxon>
        <taxon>Pseudomonadati</taxon>
        <taxon>Pseudomonadota</taxon>
        <taxon>Alphaproteobacteria</taxon>
        <taxon>Sphingomonadales</taxon>
        <taxon>Erythrobacteraceae</taxon>
        <taxon>Altererythrobacter</taxon>
    </lineage>
</organism>
<dbReference type="GO" id="GO:0004519">
    <property type="term" value="F:endonuclease activity"/>
    <property type="evidence" value="ECO:0007669"/>
    <property type="project" value="UniProtKB-KW"/>
</dbReference>
<dbReference type="RefSeq" id="WP_086438128.1">
    <property type="nucleotide sequence ID" value="NZ_FXWG01000003.1"/>
</dbReference>
<sequence length="189" mass="20221">MPELIEAYWPYILIAFVIGLAVAWFVLVANRKTSVVSERKDVLDEGAEKAKRNQALIDPPPGADELSNVANTQEVAHAGATADAEAGPAITPSKPNVAEASASSSTDVGDADDLTRIKGLGPKLAAMLGTIGITRFDQIAAWDDTEIDRVDSKLGRFQGRIRRDDWVTQAKLLAAGDENAFAERYGQNG</sequence>
<feature type="compositionally biased region" description="Low complexity" evidence="1">
    <location>
        <begin position="80"/>
        <end position="89"/>
    </location>
</feature>
<keyword evidence="3" id="KW-0378">Hydrolase</keyword>
<dbReference type="Gene3D" id="1.10.150.20">
    <property type="entry name" value="5' to 3' exonuclease, C-terminal subdomain"/>
    <property type="match status" value="1"/>
</dbReference>
<gene>
    <name evidence="3" type="ORF">SAMN06297468_2199</name>
</gene>
<dbReference type="OrthoDB" id="9807941at2"/>
<evidence type="ECO:0000256" key="2">
    <source>
        <dbReference type="SAM" id="Phobius"/>
    </source>
</evidence>
<keyword evidence="2" id="KW-0472">Membrane</keyword>
<reference evidence="4" key="1">
    <citation type="submission" date="2017-04" db="EMBL/GenBank/DDBJ databases">
        <authorList>
            <person name="Varghese N."/>
            <person name="Submissions S."/>
        </authorList>
    </citation>
    <scope>NUCLEOTIDE SEQUENCE [LARGE SCALE GENOMIC DNA]</scope>
</reference>
<feature type="transmembrane region" description="Helical" evidence="2">
    <location>
        <begin position="12"/>
        <end position="30"/>
    </location>
</feature>